<reference evidence="3" key="3">
    <citation type="submission" date="2015-04" db="UniProtKB">
        <authorList>
            <consortium name="EnsemblPlants"/>
        </authorList>
    </citation>
    <scope>IDENTIFICATION</scope>
    <source>
        <strain evidence="3">cv. Jemalong A17</strain>
    </source>
</reference>
<dbReference type="AlphaFoldDB" id="A0A072VQT6"/>
<evidence type="ECO:0000313" key="3">
    <source>
        <dbReference type="EnsemblPlants" id="KEH43788"/>
    </source>
</evidence>
<proteinExistence type="predicted"/>
<protein>
    <submittedName>
        <fullName evidence="1 3">Uncharacterized protein</fullName>
    </submittedName>
</protein>
<dbReference type="Proteomes" id="UP000265566">
    <property type="component" value="Chromosome 1"/>
</dbReference>
<organism evidence="1 4">
    <name type="scientific">Medicago truncatula</name>
    <name type="common">Barrel medic</name>
    <name type="synonym">Medicago tribuloides</name>
    <dbReference type="NCBI Taxonomy" id="3880"/>
    <lineage>
        <taxon>Eukaryota</taxon>
        <taxon>Viridiplantae</taxon>
        <taxon>Streptophyta</taxon>
        <taxon>Embryophyta</taxon>
        <taxon>Tracheophyta</taxon>
        <taxon>Spermatophyta</taxon>
        <taxon>Magnoliopsida</taxon>
        <taxon>eudicotyledons</taxon>
        <taxon>Gunneridae</taxon>
        <taxon>Pentapetalae</taxon>
        <taxon>rosids</taxon>
        <taxon>fabids</taxon>
        <taxon>Fabales</taxon>
        <taxon>Fabaceae</taxon>
        <taxon>Papilionoideae</taxon>
        <taxon>50 kb inversion clade</taxon>
        <taxon>NPAAA clade</taxon>
        <taxon>Hologalegina</taxon>
        <taxon>IRL clade</taxon>
        <taxon>Trifolieae</taxon>
        <taxon>Medicago</taxon>
    </lineage>
</organism>
<dbReference type="EMBL" id="PSQE01000001">
    <property type="protein sequence ID" value="RHN81959.1"/>
    <property type="molecule type" value="Genomic_DNA"/>
</dbReference>
<name>A0A072VQT6_MEDTR</name>
<accession>A0A072VQT6</accession>
<dbReference type="EMBL" id="CM001217">
    <property type="protein sequence ID" value="KEH43788.1"/>
    <property type="molecule type" value="Genomic_DNA"/>
</dbReference>
<reference evidence="2" key="5">
    <citation type="journal article" date="2018" name="Nat. Plants">
        <title>Whole-genome landscape of Medicago truncatula symbiotic genes.</title>
        <authorList>
            <person name="Pecrix Y."/>
            <person name="Gamas P."/>
            <person name="Carrere S."/>
        </authorList>
    </citation>
    <scope>NUCLEOTIDE SEQUENCE</scope>
    <source>
        <tissue evidence="2">Leaves</tissue>
    </source>
</reference>
<gene>
    <name evidence="1" type="ordered locus">MTR_1g102820</name>
    <name evidence="2" type="ORF">MtrunA17_Chr1g0204711</name>
</gene>
<sequence length="101" mass="10876">MEGKGLTEDRVVVTPKRVVTKPLSSSEKHSKSTTTVDVVTMKAAGGGTLSKEHQSAKKLLLRCRDGLKRPEHSTSTSAAVVSIDSELSFAVKRDINQIQSL</sequence>
<reference evidence="5" key="4">
    <citation type="journal article" date="2018" name="Nat. Plants">
        <title>Whole-genome landscape of Medicago truncatula symbiotic genes.</title>
        <authorList>
            <person name="Pecrix Y."/>
            <person name="Staton S.E."/>
            <person name="Sallet E."/>
            <person name="Lelandais-Briere C."/>
            <person name="Moreau S."/>
            <person name="Carrere S."/>
            <person name="Blein T."/>
            <person name="Jardinaud M.F."/>
            <person name="Latrasse D."/>
            <person name="Zouine M."/>
            <person name="Zahm M."/>
            <person name="Kreplak J."/>
            <person name="Mayjonade B."/>
            <person name="Satge C."/>
            <person name="Perez M."/>
            <person name="Cauet S."/>
            <person name="Marande W."/>
            <person name="Chantry-Darmon C."/>
            <person name="Lopez-Roques C."/>
            <person name="Bouchez O."/>
            <person name="Berard A."/>
            <person name="Debelle F."/>
            <person name="Munos S."/>
            <person name="Bendahmane A."/>
            <person name="Berges H."/>
            <person name="Niebel A."/>
            <person name="Buitink J."/>
            <person name="Frugier F."/>
            <person name="Benhamed M."/>
            <person name="Crespi M."/>
            <person name="Gouzy J."/>
            <person name="Gamas P."/>
        </authorList>
    </citation>
    <scope>NUCLEOTIDE SEQUENCE [LARGE SCALE GENOMIC DNA]</scope>
    <source>
        <strain evidence="5">cv. Jemalong A17</strain>
    </source>
</reference>
<reference evidence="1 4" key="1">
    <citation type="journal article" date="2011" name="Nature">
        <title>The Medicago genome provides insight into the evolution of rhizobial symbioses.</title>
        <authorList>
            <person name="Young N.D."/>
            <person name="Debelle F."/>
            <person name="Oldroyd G.E."/>
            <person name="Geurts R."/>
            <person name="Cannon S.B."/>
            <person name="Udvardi M.K."/>
            <person name="Benedito V.A."/>
            <person name="Mayer K.F."/>
            <person name="Gouzy J."/>
            <person name="Schoof H."/>
            <person name="Van de Peer Y."/>
            <person name="Proost S."/>
            <person name="Cook D.R."/>
            <person name="Meyers B.C."/>
            <person name="Spannagl M."/>
            <person name="Cheung F."/>
            <person name="De Mita S."/>
            <person name="Krishnakumar V."/>
            <person name="Gundlach H."/>
            <person name="Zhou S."/>
            <person name="Mudge J."/>
            <person name="Bharti A.K."/>
            <person name="Murray J.D."/>
            <person name="Naoumkina M.A."/>
            <person name="Rosen B."/>
            <person name="Silverstein K.A."/>
            <person name="Tang H."/>
            <person name="Rombauts S."/>
            <person name="Zhao P.X."/>
            <person name="Zhou P."/>
            <person name="Barbe V."/>
            <person name="Bardou P."/>
            <person name="Bechner M."/>
            <person name="Bellec A."/>
            <person name="Berger A."/>
            <person name="Berges H."/>
            <person name="Bidwell S."/>
            <person name="Bisseling T."/>
            <person name="Choisne N."/>
            <person name="Couloux A."/>
            <person name="Denny R."/>
            <person name="Deshpande S."/>
            <person name="Dai X."/>
            <person name="Doyle J.J."/>
            <person name="Dudez A.M."/>
            <person name="Farmer A.D."/>
            <person name="Fouteau S."/>
            <person name="Franken C."/>
            <person name="Gibelin C."/>
            <person name="Gish J."/>
            <person name="Goldstein S."/>
            <person name="Gonzalez A.J."/>
            <person name="Green P.J."/>
            <person name="Hallab A."/>
            <person name="Hartog M."/>
            <person name="Hua A."/>
            <person name="Humphray S.J."/>
            <person name="Jeong D.H."/>
            <person name="Jing Y."/>
            <person name="Jocker A."/>
            <person name="Kenton S.M."/>
            <person name="Kim D.J."/>
            <person name="Klee K."/>
            <person name="Lai H."/>
            <person name="Lang C."/>
            <person name="Lin S."/>
            <person name="Macmil S.L."/>
            <person name="Magdelenat G."/>
            <person name="Matthews L."/>
            <person name="McCorrison J."/>
            <person name="Monaghan E.L."/>
            <person name="Mun J.H."/>
            <person name="Najar F.Z."/>
            <person name="Nicholson C."/>
            <person name="Noirot C."/>
            <person name="O'Bleness M."/>
            <person name="Paule C.R."/>
            <person name="Poulain J."/>
            <person name="Prion F."/>
            <person name="Qin B."/>
            <person name="Qu C."/>
            <person name="Retzel E.F."/>
            <person name="Riddle C."/>
            <person name="Sallet E."/>
            <person name="Samain S."/>
            <person name="Samson N."/>
            <person name="Sanders I."/>
            <person name="Saurat O."/>
            <person name="Scarpelli C."/>
            <person name="Schiex T."/>
            <person name="Segurens B."/>
            <person name="Severin A.J."/>
            <person name="Sherrier D.J."/>
            <person name="Shi R."/>
            <person name="Sims S."/>
            <person name="Singer S.R."/>
            <person name="Sinharoy S."/>
            <person name="Sterck L."/>
            <person name="Viollet A."/>
            <person name="Wang B.B."/>
            <person name="Wang K."/>
            <person name="Wang M."/>
            <person name="Wang X."/>
            <person name="Warfsmann J."/>
            <person name="Weissenbach J."/>
            <person name="White D.D."/>
            <person name="White J.D."/>
            <person name="Wiley G.B."/>
            <person name="Wincker P."/>
            <person name="Xing Y."/>
            <person name="Yang L."/>
            <person name="Yao Z."/>
            <person name="Ying F."/>
            <person name="Zhai J."/>
            <person name="Zhou L."/>
            <person name="Zuber A."/>
            <person name="Denarie J."/>
            <person name="Dixon R.A."/>
            <person name="May G.D."/>
            <person name="Schwartz D.C."/>
            <person name="Rogers J."/>
            <person name="Quetier F."/>
            <person name="Town C.D."/>
            <person name="Roe B.A."/>
        </authorList>
    </citation>
    <scope>NUCLEOTIDE SEQUENCE [LARGE SCALE GENOMIC DNA]</scope>
    <source>
        <strain evidence="1">A17</strain>
        <strain evidence="3 4">cv. Jemalong A17</strain>
    </source>
</reference>
<reference evidence="1 4" key="2">
    <citation type="journal article" date="2014" name="BMC Genomics">
        <title>An improved genome release (version Mt4.0) for the model legume Medicago truncatula.</title>
        <authorList>
            <person name="Tang H."/>
            <person name="Krishnakumar V."/>
            <person name="Bidwell S."/>
            <person name="Rosen B."/>
            <person name="Chan A."/>
            <person name="Zhou S."/>
            <person name="Gentzbittel L."/>
            <person name="Childs K.L."/>
            <person name="Yandell M."/>
            <person name="Gundlach H."/>
            <person name="Mayer K.F."/>
            <person name="Schwartz D.C."/>
            <person name="Town C.D."/>
        </authorList>
    </citation>
    <scope>GENOME REANNOTATION</scope>
    <source>
        <strain evidence="1">A17</strain>
        <strain evidence="3 4">cv. Jemalong A17</strain>
    </source>
</reference>
<dbReference type="Gramene" id="rna6065">
    <property type="protein sequence ID" value="RHN81959.1"/>
    <property type="gene ID" value="gene6065"/>
</dbReference>
<dbReference type="Proteomes" id="UP000002051">
    <property type="component" value="Unassembled WGS sequence"/>
</dbReference>
<evidence type="ECO:0000313" key="2">
    <source>
        <dbReference type="EMBL" id="RHN81959.1"/>
    </source>
</evidence>
<evidence type="ECO:0000313" key="1">
    <source>
        <dbReference type="EMBL" id="KEH43788.1"/>
    </source>
</evidence>
<keyword evidence="4" id="KW-1185">Reference proteome</keyword>
<dbReference type="HOGENOM" id="CLU_2295834_0_0_1"/>
<evidence type="ECO:0000313" key="4">
    <source>
        <dbReference type="Proteomes" id="UP000002051"/>
    </source>
</evidence>
<evidence type="ECO:0000313" key="5">
    <source>
        <dbReference type="Proteomes" id="UP000265566"/>
    </source>
</evidence>
<dbReference type="EnsemblPlants" id="KEH43788">
    <property type="protein sequence ID" value="KEH43788"/>
    <property type="gene ID" value="MTR_1g102820"/>
</dbReference>